<keyword evidence="3" id="KW-1185">Reference proteome</keyword>
<dbReference type="RefSeq" id="WP_262310925.1">
    <property type="nucleotide sequence ID" value="NZ_CP106679.1"/>
</dbReference>
<accession>A0ABY6CSM6</accession>
<evidence type="ECO:0000313" key="2">
    <source>
        <dbReference type="EMBL" id="UXP33496.1"/>
    </source>
</evidence>
<protein>
    <submittedName>
        <fullName evidence="2">Uncharacterized protein</fullName>
    </submittedName>
</protein>
<dbReference type="Proteomes" id="UP001065174">
    <property type="component" value="Chromosome"/>
</dbReference>
<feature type="compositionally biased region" description="Basic and acidic residues" evidence="1">
    <location>
        <begin position="25"/>
        <end position="47"/>
    </location>
</feature>
<evidence type="ECO:0000256" key="1">
    <source>
        <dbReference type="SAM" id="MobiDB-lite"/>
    </source>
</evidence>
<dbReference type="EMBL" id="CP106679">
    <property type="protein sequence ID" value="UXP33496.1"/>
    <property type="molecule type" value="Genomic_DNA"/>
</dbReference>
<evidence type="ECO:0000313" key="3">
    <source>
        <dbReference type="Proteomes" id="UP001065174"/>
    </source>
</evidence>
<feature type="region of interest" description="Disordered" evidence="1">
    <location>
        <begin position="24"/>
        <end position="47"/>
    </location>
</feature>
<organism evidence="2 3">
    <name type="scientific">Reichenbachiella agarivorans</name>
    <dbReference type="NCBI Taxonomy" id="2979464"/>
    <lineage>
        <taxon>Bacteria</taxon>
        <taxon>Pseudomonadati</taxon>
        <taxon>Bacteroidota</taxon>
        <taxon>Cytophagia</taxon>
        <taxon>Cytophagales</taxon>
        <taxon>Reichenbachiellaceae</taxon>
        <taxon>Reichenbachiella</taxon>
    </lineage>
</organism>
<proteinExistence type="predicted"/>
<reference evidence="2" key="1">
    <citation type="submission" date="2022-09" db="EMBL/GenBank/DDBJ databases">
        <title>Comparative genomics and taxonomic characterization of three novel marine species of genus Reichenbachiella exhibiting antioxidant and polysaccharide degradation activities.</title>
        <authorList>
            <person name="Muhammad N."/>
            <person name="Lee Y.-J."/>
            <person name="Ko J."/>
            <person name="Kim S.-G."/>
        </authorList>
    </citation>
    <scope>NUCLEOTIDE SEQUENCE</scope>
    <source>
        <strain evidence="2">BKB1-1</strain>
    </source>
</reference>
<name>A0ABY6CSM6_9BACT</name>
<gene>
    <name evidence="2" type="ORF">N6H18_05960</name>
</gene>
<sequence>MSEKNILESFLKSEAVLSVSLDRTLQQEENGKTSPHTEVKKKYEKWI</sequence>